<feature type="transmembrane region" description="Helical" evidence="2">
    <location>
        <begin position="96"/>
        <end position="120"/>
    </location>
</feature>
<protein>
    <recommendedName>
        <fullName evidence="5">Transmembrane protein 268</fullName>
    </recommendedName>
</protein>
<gene>
    <name evidence="3" type="primary">tmem268</name>
</gene>
<name>A0A8C5FM70_GADMO</name>
<dbReference type="InterPro" id="IPR028054">
    <property type="entry name" value="DUF4481"/>
</dbReference>
<keyword evidence="4" id="KW-1185">Reference proteome</keyword>
<dbReference type="Proteomes" id="UP000694546">
    <property type="component" value="Chromosome 22"/>
</dbReference>
<evidence type="ECO:0000256" key="2">
    <source>
        <dbReference type="SAM" id="Phobius"/>
    </source>
</evidence>
<proteinExistence type="predicted"/>
<keyword evidence="2" id="KW-0812">Transmembrane</keyword>
<feature type="transmembrane region" description="Helical" evidence="2">
    <location>
        <begin position="126"/>
        <end position="148"/>
    </location>
</feature>
<dbReference type="OrthoDB" id="8250049at2759"/>
<sequence length="350" mass="39095">MSEGVKGPCHDGEDTEAVVPHPHPPLTDGGVRWANGQCVLAMPSHSLLNPSFDLTLCHTLLNQDGFQIPASDLIGPLMTALDPPSVRRYIVFNSSLFNFFMAPIMYMVTWCALFSTVHRYMTVTDYWLLCLGISLVAILLTIVIIFVLHRGNNEMTVNVDVRLIQVNERLVRHNLLVGVADWVQNCSGTLQLIFIYWDMTSCLRTLTQTLENNLIGTNEFQRRLSKRLSHLVLQVKVDKADADASDRPTEVLTSDEERPLLAEGDIGRSTFTSQREETKLAKSFNLIPEPGLPAQAAAYQLLVTYSAAYARLLGSKRLSGPAQHQPRPRRNHCSTTAPHCLCQYIKAKVL</sequence>
<organism evidence="3 4">
    <name type="scientific">Gadus morhua</name>
    <name type="common">Atlantic cod</name>
    <dbReference type="NCBI Taxonomy" id="8049"/>
    <lineage>
        <taxon>Eukaryota</taxon>
        <taxon>Metazoa</taxon>
        <taxon>Chordata</taxon>
        <taxon>Craniata</taxon>
        <taxon>Vertebrata</taxon>
        <taxon>Euteleostomi</taxon>
        <taxon>Actinopterygii</taxon>
        <taxon>Neopterygii</taxon>
        <taxon>Teleostei</taxon>
        <taxon>Neoteleostei</taxon>
        <taxon>Acanthomorphata</taxon>
        <taxon>Zeiogadaria</taxon>
        <taxon>Gadariae</taxon>
        <taxon>Gadiformes</taxon>
        <taxon>Gadoidei</taxon>
        <taxon>Gadidae</taxon>
        <taxon>Gadus</taxon>
    </lineage>
</organism>
<evidence type="ECO:0000313" key="4">
    <source>
        <dbReference type="Proteomes" id="UP000694546"/>
    </source>
</evidence>
<evidence type="ECO:0008006" key="5">
    <source>
        <dbReference type="Google" id="ProtNLM"/>
    </source>
</evidence>
<reference evidence="3" key="1">
    <citation type="submission" date="2025-08" db="UniProtKB">
        <authorList>
            <consortium name="Ensembl"/>
        </authorList>
    </citation>
    <scope>IDENTIFICATION</scope>
</reference>
<dbReference type="RefSeq" id="XP_030203492.1">
    <property type="nucleotide sequence ID" value="XM_030347632.1"/>
</dbReference>
<reference evidence="3" key="2">
    <citation type="submission" date="2025-09" db="UniProtKB">
        <authorList>
            <consortium name="Ensembl"/>
        </authorList>
    </citation>
    <scope>IDENTIFICATION</scope>
</reference>
<dbReference type="Pfam" id="PF14800">
    <property type="entry name" value="DUF4481"/>
    <property type="match status" value="1"/>
</dbReference>
<dbReference type="RefSeq" id="XP_030203490.1">
    <property type="nucleotide sequence ID" value="XM_030347630.1"/>
</dbReference>
<feature type="region of interest" description="Disordered" evidence="1">
    <location>
        <begin position="1"/>
        <end position="22"/>
    </location>
</feature>
<dbReference type="PANTHER" id="PTHR31193">
    <property type="entry name" value="TRANSMEMBRANE PROTEIN C9ORF91"/>
    <property type="match status" value="1"/>
</dbReference>
<keyword evidence="2" id="KW-1133">Transmembrane helix</keyword>
<dbReference type="AlphaFoldDB" id="A0A8C5FM70"/>
<dbReference type="PANTHER" id="PTHR31193:SF1">
    <property type="entry name" value="TRANSMEMBRANE PROTEIN 268"/>
    <property type="match status" value="1"/>
</dbReference>
<dbReference type="Ensembl" id="ENSGMOT00000050667.1">
    <property type="protein sequence ID" value="ENSGMOP00000047073.1"/>
    <property type="gene ID" value="ENSGMOG00000029128.1"/>
</dbReference>
<dbReference type="OMA" id="YVTLWIN"/>
<evidence type="ECO:0000313" key="3">
    <source>
        <dbReference type="Ensembl" id="ENSGMOP00000047073.1"/>
    </source>
</evidence>
<accession>A0A8C5FM70</accession>
<evidence type="ECO:0000256" key="1">
    <source>
        <dbReference type="SAM" id="MobiDB-lite"/>
    </source>
</evidence>
<keyword evidence="2" id="KW-0472">Membrane</keyword>
<dbReference type="GeneID" id="115535989"/>
<dbReference type="GeneTree" id="ENSGT00390000011559"/>